<dbReference type="SUPFAM" id="SSF51735">
    <property type="entry name" value="NAD(P)-binding Rossmann-fold domains"/>
    <property type="match status" value="1"/>
</dbReference>
<dbReference type="HOGENOM" id="CLU_031002_0_1_1"/>
<evidence type="ECO:0000256" key="2">
    <source>
        <dbReference type="SAM" id="Phobius"/>
    </source>
</evidence>
<dbReference type="PANTHER" id="PTHR12286">
    <property type="entry name" value="SACCHAROPINE DEHYDROGENASE-LIKE OXIDOREDUCTASE"/>
    <property type="match status" value="1"/>
</dbReference>
<reference evidence="4 5" key="1">
    <citation type="submission" date="2014-04" db="EMBL/GenBank/DDBJ databases">
        <authorList>
            <consortium name="DOE Joint Genome Institute"/>
            <person name="Kuo A."/>
            <person name="Martino E."/>
            <person name="Perotto S."/>
            <person name="Kohler A."/>
            <person name="Nagy L.G."/>
            <person name="Floudas D."/>
            <person name="Copeland A."/>
            <person name="Barry K.W."/>
            <person name="Cichocki N."/>
            <person name="Veneault-Fourrey C."/>
            <person name="LaButti K."/>
            <person name="Lindquist E.A."/>
            <person name="Lipzen A."/>
            <person name="Lundell T."/>
            <person name="Morin E."/>
            <person name="Murat C."/>
            <person name="Sun H."/>
            <person name="Tunlid A."/>
            <person name="Henrissat B."/>
            <person name="Grigoriev I.V."/>
            <person name="Hibbett D.S."/>
            <person name="Martin F."/>
            <person name="Nordberg H.P."/>
            <person name="Cantor M.N."/>
            <person name="Hua S.X."/>
        </authorList>
    </citation>
    <scope>NUCLEOTIDE SEQUENCE [LARGE SCALE GENOMIC DNA]</scope>
    <source>
        <strain evidence="4 5">Zn</strain>
    </source>
</reference>
<evidence type="ECO:0000313" key="4">
    <source>
        <dbReference type="EMBL" id="KIN07212.1"/>
    </source>
</evidence>
<dbReference type="GO" id="GO:0009247">
    <property type="term" value="P:glycolipid biosynthetic process"/>
    <property type="evidence" value="ECO:0007669"/>
    <property type="project" value="TreeGrafter"/>
</dbReference>
<dbReference type="Pfam" id="PF03435">
    <property type="entry name" value="Sacchrp_dh_NADP"/>
    <property type="match status" value="1"/>
</dbReference>
<evidence type="ECO:0000256" key="1">
    <source>
        <dbReference type="ARBA" id="ARBA00038048"/>
    </source>
</evidence>
<dbReference type="AlphaFoldDB" id="A0A0C3HYB0"/>
<comment type="similarity">
    <text evidence="1">Belongs to the saccharopine dehydrogenase family.</text>
</comment>
<keyword evidence="2" id="KW-1133">Transmembrane helix</keyword>
<dbReference type="InterPro" id="IPR051276">
    <property type="entry name" value="Saccharopine_DH-like_oxidrdct"/>
</dbReference>
<dbReference type="GO" id="GO:0005886">
    <property type="term" value="C:plasma membrane"/>
    <property type="evidence" value="ECO:0007669"/>
    <property type="project" value="TreeGrafter"/>
</dbReference>
<dbReference type="Proteomes" id="UP000054321">
    <property type="component" value="Unassembled WGS sequence"/>
</dbReference>
<dbReference type="InParanoid" id="A0A0C3HYB0"/>
<keyword evidence="5" id="KW-1185">Reference proteome</keyword>
<evidence type="ECO:0000313" key="5">
    <source>
        <dbReference type="Proteomes" id="UP000054321"/>
    </source>
</evidence>
<dbReference type="EMBL" id="KN832870">
    <property type="protein sequence ID" value="KIN07212.1"/>
    <property type="molecule type" value="Genomic_DNA"/>
</dbReference>
<name>A0A0C3HYB0_OIDMZ</name>
<organism evidence="4 5">
    <name type="scientific">Oidiodendron maius (strain Zn)</name>
    <dbReference type="NCBI Taxonomy" id="913774"/>
    <lineage>
        <taxon>Eukaryota</taxon>
        <taxon>Fungi</taxon>
        <taxon>Dikarya</taxon>
        <taxon>Ascomycota</taxon>
        <taxon>Pezizomycotina</taxon>
        <taxon>Leotiomycetes</taxon>
        <taxon>Leotiomycetes incertae sedis</taxon>
        <taxon>Myxotrichaceae</taxon>
        <taxon>Oidiodendron</taxon>
    </lineage>
</organism>
<proteinExistence type="inferred from homology"/>
<dbReference type="InterPro" id="IPR005097">
    <property type="entry name" value="Sacchrp_dh_NADP-bd"/>
</dbReference>
<feature type="domain" description="Saccharopine dehydrogenase NADP binding" evidence="3">
    <location>
        <begin position="9"/>
        <end position="138"/>
    </location>
</feature>
<dbReference type="Gene3D" id="3.40.50.720">
    <property type="entry name" value="NAD(P)-binding Rossmann-like Domain"/>
    <property type="match status" value="1"/>
</dbReference>
<dbReference type="OrthoDB" id="10268090at2759"/>
<feature type="transmembrane region" description="Helical" evidence="2">
    <location>
        <begin position="282"/>
        <end position="300"/>
    </location>
</feature>
<gene>
    <name evidence="4" type="ORF">OIDMADRAFT_150531</name>
</gene>
<reference evidence="5" key="2">
    <citation type="submission" date="2015-01" db="EMBL/GenBank/DDBJ databases">
        <title>Evolutionary Origins and Diversification of the Mycorrhizal Mutualists.</title>
        <authorList>
            <consortium name="DOE Joint Genome Institute"/>
            <consortium name="Mycorrhizal Genomics Consortium"/>
            <person name="Kohler A."/>
            <person name="Kuo A."/>
            <person name="Nagy L.G."/>
            <person name="Floudas D."/>
            <person name="Copeland A."/>
            <person name="Barry K.W."/>
            <person name="Cichocki N."/>
            <person name="Veneault-Fourrey C."/>
            <person name="LaButti K."/>
            <person name="Lindquist E.A."/>
            <person name="Lipzen A."/>
            <person name="Lundell T."/>
            <person name="Morin E."/>
            <person name="Murat C."/>
            <person name="Riley R."/>
            <person name="Ohm R."/>
            <person name="Sun H."/>
            <person name="Tunlid A."/>
            <person name="Henrissat B."/>
            <person name="Grigoriev I.V."/>
            <person name="Hibbett D.S."/>
            <person name="Martin F."/>
        </authorList>
    </citation>
    <scope>NUCLEOTIDE SEQUENCE [LARGE SCALE GENOMIC DNA]</scope>
    <source>
        <strain evidence="5">Zn</strain>
    </source>
</reference>
<dbReference type="GO" id="GO:0005739">
    <property type="term" value="C:mitochondrion"/>
    <property type="evidence" value="ECO:0007669"/>
    <property type="project" value="TreeGrafter"/>
</dbReference>
<dbReference type="PANTHER" id="PTHR12286:SF5">
    <property type="entry name" value="SACCHAROPINE DEHYDROGENASE-LIKE OXIDOREDUCTASE"/>
    <property type="match status" value="1"/>
</dbReference>
<evidence type="ECO:0000259" key="3">
    <source>
        <dbReference type="Pfam" id="PF03435"/>
    </source>
</evidence>
<dbReference type="GO" id="GO:0005811">
    <property type="term" value="C:lipid droplet"/>
    <property type="evidence" value="ECO:0007669"/>
    <property type="project" value="TreeGrafter"/>
</dbReference>
<accession>A0A0C3HYB0</accession>
<keyword evidence="2" id="KW-0472">Membrane</keyword>
<protein>
    <recommendedName>
        <fullName evidence="3">Saccharopine dehydrogenase NADP binding domain-containing protein</fullName>
    </recommendedName>
</protein>
<keyword evidence="2" id="KW-0812">Transmembrane</keyword>
<sequence length="407" mass="44140">MSTTRPYDIVIFGASGYTGKLTAEYIATKLPTDLRWALAGRSRAKLEGVAVECKALNSDRLQPAIEVCGLNDNELDALAKKTTLLINGVGPYCLYGESTFKSCATNGTHYLDVTGEFPWVHDMIKKYEATAKASGSIMISQIGIESALSDLAAWTLVQMIKERFSTPTADVVLAIDEMNVSMSGGTTHTPFALIKAYSVKDILAAGKPFALSPVPGPKVTDTTSWFTKIFGVRTVPDLGTLTTSQSGMIDTPIVQRSWGLLDYGPKFSYGEYKKVRNAFQGVAMHIGLTIVPLFLFLPFAETIAKFFIPAPGDGPNKEQGAKDRLEFRGIATPDFSNPNPSRAFCHVSIECSMYALTGALLSEAAATILHDDHKLPGGIYTPACLGQKFIDRLEPAGFTIEKKFLEH</sequence>
<dbReference type="InterPro" id="IPR036291">
    <property type="entry name" value="NAD(P)-bd_dom_sf"/>
</dbReference>